<dbReference type="PROSITE" id="PS51194">
    <property type="entry name" value="HELICASE_CTER"/>
    <property type="match status" value="1"/>
</dbReference>
<feature type="domain" description="Helicase ATP-binding" evidence="10">
    <location>
        <begin position="744"/>
        <end position="918"/>
    </location>
</feature>
<dbReference type="GO" id="GO:0005524">
    <property type="term" value="F:ATP binding"/>
    <property type="evidence" value="ECO:0007669"/>
    <property type="project" value="UniProtKB-KW"/>
</dbReference>
<dbReference type="InterPro" id="IPR011709">
    <property type="entry name" value="DEAD-box_helicase_OB_fold"/>
</dbReference>
<dbReference type="CDD" id="cd18791">
    <property type="entry name" value="SF2_C_RHA"/>
    <property type="match status" value="1"/>
</dbReference>
<feature type="region of interest" description="Disordered" evidence="9">
    <location>
        <begin position="278"/>
        <end position="334"/>
    </location>
</feature>
<dbReference type="Pfam" id="PF21010">
    <property type="entry name" value="HA2_C"/>
    <property type="match status" value="1"/>
</dbReference>
<dbReference type="InterPro" id="IPR014001">
    <property type="entry name" value="Helicase_ATP-bd"/>
</dbReference>
<dbReference type="SMART" id="SM00487">
    <property type="entry name" value="DEXDc"/>
    <property type="match status" value="1"/>
</dbReference>
<organism evidence="12">
    <name type="scientific">Noctiluca scintillans</name>
    <name type="common">Sea sparkle</name>
    <name type="synonym">Red tide dinoflagellate</name>
    <dbReference type="NCBI Taxonomy" id="2966"/>
    <lineage>
        <taxon>Eukaryota</taxon>
        <taxon>Sar</taxon>
        <taxon>Alveolata</taxon>
        <taxon>Dinophyceae</taxon>
        <taxon>Noctilucales</taxon>
        <taxon>Noctilucaceae</taxon>
        <taxon>Noctiluca</taxon>
    </lineage>
</organism>
<evidence type="ECO:0000256" key="2">
    <source>
        <dbReference type="ARBA" id="ARBA00012552"/>
    </source>
</evidence>
<comment type="similarity">
    <text evidence="1">Belongs to the DEAD box helicase family. DEAH subfamily.</text>
</comment>
<feature type="region of interest" description="Disordered" evidence="9">
    <location>
        <begin position="207"/>
        <end position="240"/>
    </location>
</feature>
<keyword evidence="4" id="KW-0547">Nucleotide-binding</keyword>
<dbReference type="GO" id="GO:0003723">
    <property type="term" value="F:RNA binding"/>
    <property type="evidence" value="ECO:0007669"/>
    <property type="project" value="TreeGrafter"/>
</dbReference>
<evidence type="ECO:0000256" key="4">
    <source>
        <dbReference type="ARBA" id="ARBA00022741"/>
    </source>
</evidence>
<dbReference type="Gene3D" id="1.20.120.1080">
    <property type="match status" value="1"/>
</dbReference>
<keyword evidence="3" id="KW-0963">Cytoplasm</keyword>
<feature type="region of interest" description="Disordered" evidence="9">
    <location>
        <begin position="425"/>
        <end position="444"/>
    </location>
</feature>
<evidence type="ECO:0000256" key="5">
    <source>
        <dbReference type="ARBA" id="ARBA00022801"/>
    </source>
</evidence>
<evidence type="ECO:0000256" key="8">
    <source>
        <dbReference type="ARBA" id="ARBA00047984"/>
    </source>
</evidence>
<keyword evidence="5" id="KW-0378">Hydrolase</keyword>
<dbReference type="EC" id="3.6.4.13" evidence="2"/>
<evidence type="ECO:0000256" key="1">
    <source>
        <dbReference type="ARBA" id="ARBA00008792"/>
    </source>
</evidence>
<sequence length="1542" mass="170884">MGKKPSAKKKAKGLDTRGFATTSVRSHREDREEREAAEAEEAVTLSAEAPAETPSEDVVVAVEPKPAVSVAVEDEGWERMGSSRVEEELQKIKEKRVVVDAAAMCERKNPQFAPAGFVNLNKGAEERVRAALEPLREEDGFIKMHYPRHWRYKGKLTHERVDGIFLGLQSFQFTPKQIEVAMERTLGYDIRAPLEFLLVNTPKEQLPKQFDGQGQAEEDDASKGASLDAPDDSELAPAEGPLSAAVSGSLEVLETVCLKGESADAGCSQDVDVAGCGEGSELEAPSPTAAKDCDETGDLQQRSELEEPSRTEAKDGEKTRDLQQTSELEGPSPAAAKICEKTGDLPQKETIRAQATDEVRRDEKSYAKNWMMQYCEDDDEQGLMTAEERLERERVLDCTARFLKVTRQLEEVVVLAKMLKDKKKQASFKQNVSGDQRRQKEATAKMRVLKAELSDLESGRYGNLDREKISQEQELRRQAHKAPEVVPPTQSEQDDEAAEVDSTVEIPSLFDGSLDDANAASESPGSATCRVYNAAGWGGRSSKQTMEDFVRRRLFGKPSPSGPIATYERGRQGVYFTCRVRVLQPRGRPARTFDPEEACETRLDAENLAAAFALYNLSEDSEKPGLCRFLPPLFRQRWTEWVEEAAARELEAARASVEHRVQVVDRLLKMKVPPLVPHVAATSNQVAWQSRADEEFVDISENECSRLRQLFAKRKDALQYDEPFQQIQEARATLPVSEYRHYVNNRIRDNGVVVVEGSTGSGKTTQVPQFVLEEALECESDPMPNIIVTEPRRISAISVAKRVSAELGDPRGGPGSRGSLVGYQIRLERKVSESTRLLFCTVGVLLRRLQRSSASLSAVTHVFVDEVHERSADVDLLLLLLKQVRQTRPGLRVILMSATVDGEKLGRYFGFSVPVVSIPGRTFAVEAYWMEDIVRITGYTCDSSSKYRRWEGRGRYHAEEEDLGWEADAGADAGDEALIDCAETARTLALMDHSRINYDLIELVLECIEDHPSFVTVPRDEGAILIFLPGLAEITKLKNRLSYHHLFGGSQCLVLSLHSVLTGDDQSKAFERPPHGCRKIVISTNIAETGVTIPDVVFVVDACKVKSQRYHEPTNTSSLTEHFISRAELMQRRGRAGRVREGFCFHLVTHSRFRKKLQVMPTPEILRCSLMELLLSLLSSGMQPSCFLEAVDPPPKTRIDQAIMTLKTVGVLEEGVRPAGAQWSSLDDVWYSLTPLGQCLASLPCDVRLGKMVLLGGLFGCVRPLVTVASTLSHRSPLATPINQSERELAKMAHAKLLPQSRPPSDHLALNQAYTLWDEHKGYKADICRKYCLNHAVLQGIGDIRTDLLASLKADGFNEDLSEDMPAKELQSPYMSAALLFAGLYPNVGRVDAPRGASEKTPLLSAGSVEMEVHPGSLCHGRTGELHKTNHRWLCYHTKMRTSQAFLRDVTFVTPNALLLFAGEPGSMMVHPAERSVSLGSGGSQNWQVLHVSPRTAAMVRQLRHAFDAVLRQKATNSRMPLGSDGRAVIAAYIAIINAADD</sequence>
<feature type="compositionally biased region" description="Basic and acidic residues" evidence="9">
    <location>
        <begin position="301"/>
        <end position="321"/>
    </location>
</feature>
<accession>A0A7S1F344</accession>
<feature type="region of interest" description="Disordered" evidence="9">
    <location>
        <begin position="471"/>
        <end position="501"/>
    </location>
</feature>
<dbReference type="PANTHER" id="PTHR18934:SF264">
    <property type="entry name" value="ATP-DEPENDENT RNA HELICASE DHX29"/>
    <property type="match status" value="1"/>
</dbReference>
<evidence type="ECO:0000313" key="12">
    <source>
        <dbReference type="EMBL" id="CAD8841230.1"/>
    </source>
</evidence>
<feature type="domain" description="Helicase C-terminal" evidence="11">
    <location>
        <begin position="999"/>
        <end position="1181"/>
    </location>
</feature>
<dbReference type="Pfam" id="PF00271">
    <property type="entry name" value="Helicase_C"/>
    <property type="match status" value="1"/>
</dbReference>
<comment type="catalytic activity">
    <reaction evidence="8">
        <text>ATP + H2O = ADP + phosphate + H(+)</text>
        <dbReference type="Rhea" id="RHEA:13065"/>
        <dbReference type="ChEBI" id="CHEBI:15377"/>
        <dbReference type="ChEBI" id="CHEBI:15378"/>
        <dbReference type="ChEBI" id="CHEBI:30616"/>
        <dbReference type="ChEBI" id="CHEBI:43474"/>
        <dbReference type="ChEBI" id="CHEBI:456216"/>
        <dbReference type="EC" id="3.6.4.13"/>
    </reaction>
</comment>
<feature type="compositionally biased region" description="Basic and acidic residues" evidence="9">
    <location>
        <begin position="26"/>
        <end position="37"/>
    </location>
</feature>
<dbReference type="SMART" id="SM00490">
    <property type="entry name" value="HELICc"/>
    <property type="match status" value="1"/>
</dbReference>
<protein>
    <recommendedName>
        <fullName evidence="2">RNA helicase</fullName>
        <ecNumber evidence="2">3.6.4.13</ecNumber>
    </recommendedName>
</protein>
<keyword evidence="7" id="KW-0067">ATP-binding</keyword>
<dbReference type="GO" id="GO:0016787">
    <property type="term" value="F:hydrolase activity"/>
    <property type="evidence" value="ECO:0007669"/>
    <property type="project" value="UniProtKB-KW"/>
</dbReference>
<dbReference type="SMART" id="SM00847">
    <property type="entry name" value="HA2"/>
    <property type="match status" value="1"/>
</dbReference>
<dbReference type="FunFam" id="3.40.50.300:FF:000325">
    <property type="entry name" value="ATP-dependent RNA helicase DHX29"/>
    <property type="match status" value="1"/>
</dbReference>
<dbReference type="InterPro" id="IPR027417">
    <property type="entry name" value="P-loop_NTPase"/>
</dbReference>
<name>A0A7S1F344_NOCSC</name>
<feature type="compositionally biased region" description="Basic and acidic residues" evidence="9">
    <location>
        <begin position="435"/>
        <end position="444"/>
    </location>
</feature>
<reference evidence="12" key="1">
    <citation type="submission" date="2021-01" db="EMBL/GenBank/DDBJ databases">
        <authorList>
            <person name="Corre E."/>
            <person name="Pelletier E."/>
            <person name="Niang G."/>
            <person name="Scheremetjew M."/>
            <person name="Finn R."/>
            <person name="Kale V."/>
            <person name="Holt S."/>
            <person name="Cochrane G."/>
            <person name="Meng A."/>
            <person name="Brown T."/>
            <person name="Cohen L."/>
        </authorList>
    </citation>
    <scope>NUCLEOTIDE SEQUENCE</scope>
</reference>
<dbReference type="InterPro" id="IPR059023">
    <property type="entry name" value="RNA_hel_CTD"/>
</dbReference>
<dbReference type="SUPFAM" id="SSF52540">
    <property type="entry name" value="P-loop containing nucleoside triphosphate hydrolases"/>
    <property type="match status" value="1"/>
</dbReference>
<dbReference type="InterPro" id="IPR001650">
    <property type="entry name" value="Helicase_C-like"/>
</dbReference>
<evidence type="ECO:0000256" key="9">
    <source>
        <dbReference type="SAM" id="MobiDB-lite"/>
    </source>
</evidence>
<feature type="compositionally biased region" description="Basic residues" evidence="9">
    <location>
        <begin position="1"/>
        <end position="11"/>
    </location>
</feature>
<dbReference type="InterPro" id="IPR007502">
    <property type="entry name" value="Helicase-assoc_dom"/>
</dbReference>
<dbReference type="GO" id="GO:0003724">
    <property type="term" value="F:RNA helicase activity"/>
    <property type="evidence" value="ECO:0007669"/>
    <property type="project" value="UniProtKB-EC"/>
</dbReference>
<dbReference type="EMBL" id="HBFQ01022174">
    <property type="protein sequence ID" value="CAD8841230.1"/>
    <property type="molecule type" value="Transcribed_RNA"/>
</dbReference>
<evidence type="ECO:0000259" key="10">
    <source>
        <dbReference type="PROSITE" id="PS51192"/>
    </source>
</evidence>
<proteinExistence type="inferred from homology"/>
<dbReference type="Pfam" id="PF00270">
    <property type="entry name" value="DEAD"/>
    <property type="match status" value="1"/>
</dbReference>
<evidence type="ECO:0000256" key="7">
    <source>
        <dbReference type="ARBA" id="ARBA00022840"/>
    </source>
</evidence>
<evidence type="ECO:0000256" key="3">
    <source>
        <dbReference type="ARBA" id="ARBA00022490"/>
    </source>
</evidence>
<evidence type="ECO:0000259" key="11">
    <source>
        <dbReference type="PROSITE" id="PS51194"/>
    </source>
</evidence>
<dbReference type="CDD" id="cd17917">
    <property type="entry name" value="DEXHc_RHA-like"/>
    <property type="match status" value="1"/>
</dbReference>
<feature type="region of interest" description="Disordered" evidence="9">
    <location>
        <begin position="1"/>
        <end position="57"/>
    </location>
</feature>
<keyword evidence="6" id="KW-0347">Helicase</keyword>
<dbReference type="PROSITE" id="PS51192">
    <property type="entry name" value="HELICASE_ATP_BIND_1"/>
    <property type="match status" value="1"/>
</dbReference>
<gene>
    <name evidence="12" type="ORF">NSCI0253_LOCUS15578</name>
</gene>
<dbReference type="Pfam" id="PF07717">
    <property type="entry name" value="OB_NTP_bind"/>
    <property type="match status" value="1"/>
</dbReference>
<dbReference type="Pfam" id="PF26026">
    <property type="entry name" value="RNA_hel_CTD"/>
    <property type="match status" value="1"/>
</dbReference>
<dbReference type="InterPro" id="IPR011545">
    <property type="entry name" value="DEAD/DEAH_box_helicase_dom"/>
</dbReference>
<feature type="compositionally biased region" description="Basic and acidic residues" evidence="9">
    <location>
        <begin position="471"/>
        <end position="483"/>
    </location>
</feature>
<dbReference type="Gene3D" id="3.40.50.300">
    <property type="entry name" value="P-loop containing nucleotide triphosphate hydrolases"/>
    <property type="match status" value="2"/>
</dbReference>
<dbReference type="PANTHER" id="PTHR18934">
    <property type="entry name" value="ATP-DEPENDENT RNA HELICASE"/>
    <property type="match status" value="1"/>
</dbReference>
<evidence type="ECO:0000256" key="6">
    <source>
        <dbReference type="ARBA" id="ARBA00022806"/>
    </source>
</evidence>
<dbReference type="FunFam" id="3.40.50.300:FF:000500">
    <property type="entry name" value="ATP-dependent RNA helicase DHX29"/>
    <property type="match status" value="1"/>
</dbReference>